<gene>
    <name evidence="4" type="ORF">Z517_06388</name>
</gene>
<dbReference type="RefSeq" id="XP_013283582.1">
    <property type="nucleotide sequence ID" value="XM_013428128.1"/>
</dbReference>
<accession>A0A0D2H524</accession>
<dbReference type="InterPro" id="IPR036291">
    <property type="entry name" value="NAD(P)-bd_dom_sf"/>
</dbReference>
<name>A0A0D2H524_9EURO</name>
<dbReference type="OrthoDB" id="5325318at2759"/>
<dbReference type="VEuPathDB" id="FungiDB:Z517_06388"/>
<comment type="similarity">
    <text evidence="1">Belongs to the short-chain dehydrogenases/reductases (SDR) family.</text>
</comment>
<dbReference type="GeneID" id="25305878"/>
<evidence type="ECO:0000313" key="5">
    <source>
        <dbReference type="Proteomes" id="UP000053029"/>
    </source>
</evidence>
<dbReference type="EMBL" id="KN846972">
    <property type="protein sequence ID" value="KIW79774.1"/>
    <property type="molecule type" value="Genomic_DNA"/>
</dbReference>
<reference evidence="4 5" key="1">
    <citation type="submission" date="2015-01" db="EMBL/GenBank/DDBJ databases">
        <title>The Genome Sequence of Fonsecaea pedrosoi CBS 271.37.</title>
        <authorList>
            <consortium name="The Broad Institute Genomics Platform"/>
            <person name="Cuomo C."/>
            <person name="de Hoog S."/>
            <person name="Gorbushina A."/>
            <person name="Stielow B."/>
            <person name="Teixiera M."/>
            <person name="Abouelleil A."/>
            <person name="Chapman S.B."/>
            <person name="Priest M."/>
            <person name="Young S.K."/>
            <person name="Wortman J."/>
            <person name="Nusbaum C."/>
            <person name="Birren B."/>
        </authorList>
    </citation>
    <scope>NUCLEOTIDE SEQUENCE [LARGE SCALE GENOMIC DNA]</scope>
    <source>
        <strain evidence="4 5">CBS 271.37</strain>
    </source>
</reference>
<dbReference type="PRINTS" id="PR00081">
    <property type="entry name" value="GDHRDH"/>
</dbReference>
<protein>
    <submittedName>
        <fullName evidence="4">Uncharacterized protein</fullName>
    </submittedName>
</protein>
<dbReference type="Proteomes" id="UP000053029">
    <property type="component" value="Unassembled WGS sequence"/>
</dbReference>
<evidence type="ECO:0000256" key="1">
    <source>
        <dbReference type="ARBA" id="ARBA00006484"/>
    </source>
</evidence>
<dbReference type="STRING" id="1442368.A0A0D2H524"/>
<dbReference type="GO" id="GO:0050664">
    <property type="term" value="F:oxidoreductase activity, acting on NAD(P)H, oxygen as acceptor"/>
    <property type="evidence" value="ECO:0007669"/>
    <property type="project" value="TreeGrafter"/>
</dbReference>
<evidence type="ECO:0000256" key="2">
    <source>
        <dbReference type="ARBA" id="ARBA00022857"/>
    </source>
</evidence>
<dbReference type="AlphaFoldDB" id="A0A0D2H524"/>
<keyword evidence="5" id="KW-1185">Reference proteome</keyword>
<dbReference type="HOGENOM" id="CLU_010194_1_1_1"/>
<dbReference type="PANTHER" id="PTHR43008:SF4">
    <property type="entry name" value="CHAIN DEHYDROGENASE, PUTATIVE (AFU_ORTHOLOGUE AFUA_4G08710)-RELATED"/>
    <property type="match status" value="1"/>
</dbReference>
<evidence type="ECO:0000256" key="3">
    <source>
        <dbReference type="ARBA" id="ARBA00023002"/>
    </source>
</evidence>
<dbReference type="InterPro" id="IPR002347">
    <property type="entry name" value="SDR_fam"/>
</dbReference>
<dbReference type="GO" id="GO:0016616">
    <property type="term" value="F:oxidoreductase activity, acting on the CH-OH group of donors, NAD or NADP as acceptor"/>
    <property type="evidence" value="ECO:0007669"/>
    <property type="project" value="UniProtKB-ARBA"/>
</dbReference>
<dbReference type="InterPro" id="IPR020904">
    <property type="entry name" value="Sc_DH/Rdtase_CS"/>
</dbReference>
<keyword evidence="3" id="KW-0560">Oxidoreductase</keyword>
<dbReference type="SUPFAM" id="SSF51735">
    <property type="entry name" value="NAD(P)-binding Rossmann-fold domains"/>
    <property type="match status" value="1"/>
</dbReference>
<organism evidence="4 5">
    <name type="scientific">Fonsecaea pedrosoi CBS 271.37</name>
    <dbReference type="NCBI Taxonomy" id="1442368"/>
    <lineage>
        <taxon>Eukaryota</taxon>
        <taxon>Fungi</taxon>
        <taxon>Dikarya</taxon>
        <taxon>Ascomycota</taxon>
        <taxon>Pezizomycotina</taxon>
        <taxon>Eurotiomycetes</taxon>
        <taxon>Chaetothyriomycetidae</taxon>
        <taxon>Chaetothyriales</taxon>
        <taxon>Herpotrichiellaceae</taxon>
        <taxon>Fonsecaea</taxon>
    </lineage>
</organism>
<dbReference type="Gene3D" id="3.40.50.720">
    <property type="entry name" value="NAD(P)-binding Rossmann-like Domain"/>
    <property type="match status" value="1"/>
</dbReference>
<sequence>MNGNGNANGHSNVTEEAELDRYLTRNVLDQFLLKDNVVVITGGGRGIGLALAFAVAEAGGLVAIVDALPEPHEHYTKLLKISPKSKFYRSDVTDFNRLKGTFDNIVADFGRIDGLVTAAGVCFDNRFLDKTPDSVVRTFSINVFGTFFATQLAVAQMVRQPRKTNASGAGSIVMIASVAAHQSSNHQFTSDYCSSKGAVVSLKSQLAVELSKDEIRVNCISPGYINTDTLVNYGKLHPKVAEVAVTEPPFHRMGDRSELKGAAVYLLSEASSYTSGSEMLVTGALHVGRYWDGS</sequence>
<dbReference type="PRINTS" id="PR00080">
    <property type="entry name" value="SDRFAMILY"/>
</dbReference>
<proteinExistence type="inferred from homology"/>
<dbReference type="FunFam" id="3.40.50.720:FF:000084">
    <property type="entry name" value="Short-chain dehydrogenase reductase"/>
    <property type="match status" value="1"/>
</dbReference>
<evidence type="ECO:0000313" key="4">
    <source>
        <dbReference type="EMBL" id="KIW79774.1"/>
    </source>
</evidence>
<dbReference type="PROSITE" id="PS00061">
    <property type="entry name" value="ADH_SHORT"/>
    <property type="match status" value="1"/>
</dbReference>
<keyword evidence="2" id="KW-0521">NADP</keyword>
<dbReference type="PANTHER" id="PTHR43008">
    <property type="entry name" value="BENZIL REDUCTASE"/>
    <property type="match status" value="1"/>
</dbReference>
<dbReference type="Pfam" id="PF13561">
    <property type="entry name" value="adh_short_C2"/>
    <property type="match status" value="1"/>
</dbReference>